<sequence>MIYEISFFDYRTLFFLPFFVVITLFSRYVYTNELLSVKQKRKAVSIFSLLFGLIPLILIASNVSAKVSYLLGDYKTYKSYFNFASNDGRHIKLVVGSSTFKYDQYQARCLNKVPKIKKGDLIEVKYFGFRQKACILSIESVKGSM</sequence>
<keyword evidence="1" id="KW-0812">Transmembrane</keyword>
<evidence type="ECO:0000256" key="1">
    <source>
        <dbReference type="SAM" id="Phobius"/>
    </source>
</evidence>
<gene>
    <name evidence="2" type="ORF">CWC19_19075</name>
</gene>
<evidence type="ECO:0000313" key="2">
    <source>
        <dbReference type="EMBL" id="TMO63586.1"/>
    </source>
</evidence>
<keyword evidence="1" id="KW-1133">Transmembrane helix</keyword>
<dbReference type="Proteomes" id="UP000307217">
    <property type="component" value="Unassembled WGS sequence"/>
</dbReference>
<dbReference type="AlphaFoldDB" id="A0A5S3UZW8"/>
<name>A0A5S3UZW8_9GAMM</name>
<organism evidence="2 3">
    <name type="scientific">Pseudoalteromonas aurantia</name>
    <dbReference type="NCBI Taxonomy" id="43654"/>
    <lineage>
        <taxon>Bacteria</taxon>
        <taxon>Pseudomonadati</taxon>
        <taxon>Pseudomonadota</taxon>
        <taxon>Gammaproteobacteria</taxon>
        <taxon>Alteromonadales</taxon>
        <taxon>Pseudoalteromonadaceae</taxon>
        <taxon>Pseudoalteromonas</taxon>
    </lineage>
</organism>
<protein>
    <submittedName>
        <fullName evidence="2">Uncharacterized protein</fullName>
    </submittedName>
</protein>
<keyword evidence="1" id="KW-0472">Membrane</keyword>
<proteinExistence type="predicted"/>
<comment type="caution">
    <text evidence="2">The sequence shown here is derived from an EMBL/GenBank/DDBJ whole genome shotgun (WGS) entry which is preliminary data.</text>
</comment>
<feature type="transmembrane region" description="Helical" evidence="1">
    <location>
        <begin position="12"/>
        <end position="30"/>
    </location>
</feature>
<dbReference type="EMBL" id="PNBX01000117">
    <property type="protein sequence ID" value="TMO63586.1"/>
    <property type="molecule type" value="Genomic_DNA"/>
</dbReference>
<feature type="transmembrane region" description="Helical" evidence="1">
    <location>
        <begin position="42"/>
        <end position="60"/>
    </location>
</feature>
<evidence type="ECO:0000313" key="3">
    <source>
        <dbReference type="Proteomes" id="UP000307217"/>
    </source>
</evidence>
<reference evidence="2 3" key="1">
    <citation type="submission" date="2018-01" db="EMBL/GenBank/DDBJ databases">
        <authorList>
            <person name="Paulsen S."/>
            <person name="Gram L.K."/>
        </authorList>
    </citation>
    <scope>NUCLEOTIDE SEQUENCE [LARGE SCALE GENOMIC DNA]</scope>
    <source>
        <strain evidence="2 3">S3790</strain>
    </source>
</reference>
<accession>A0A5S3UZW8</accession>
<reference evidence="3" key="2">
    <citation type="submission" date="2019-06" db="EMBL/GenBank/DDBJ databases">
        <title>Co-occurence of chitin degradation, pigmentation and bioactivity in marine Pseudoalteromonas.</title>
        <authorList>
            <person name="Sonnenschein E.C."/>
            <person name="Bech P.K."/>
        </authorList>
    </citation>
    <scope>NUCLEOTIDE SEQUENCE [LARGE SCALE GENOMIC DNA]</scope>
    <source>
        <strain evidence="3">S3790</strain>
    </source>
</reference>